<dbReference type="GO" id="GO:0140359">
    <property type="term" value="F:ABC-type transporter activity"/>
    <property type="evidence" value="ECO:0007669"/>
    <property type="project" value="InterPro"/>
</dbReference>
<evidence type="ECO:0000256" key="3">
    <source>
        <dbReference type="ARBA" id="ARBA00022448"/>
    </source>
</evidence>
<keyword evidence="6" id="KW-0067">ATP-binding</keyword>
<evidence type="ECO:0000256" key="6">
    <source>
        <dbReference type="ARBA" id="ARBA00022840"/>
    </source>
</evidence>
<evidence type="ECO:0000256" key="4">
    <source>
        <dbReference type="ARBA" id="ARBA00022692"/>
    </source>
</evidence>
<dbReference type="FunFam" id="3.40.50.300:FF:000337">
    <property type="entry name" value="ABC transporter G family member 22"/>
    <property type="match status" value="1"/>
</dbReference>
<name>A0AAD5CST5_AMBAR</name>
<evidence type="ECO:0000256" key="2">
    <source>
        <dbReference type="ARBA" id="ARBA00005814"/>
    </source>
</evidence>
<comment type="subcellular location">
    <subcellularLocation>
        <location evidence="1">Membrane</location>
        <topology evidence="1">Multi-pass membrane protein</topology>
    </subcellularLocation>
</comment>
<evidence type="ECO:0000256" key="8">
    <source>
        <dbReference type="ARBA" id="ARBA00023136"/>
    </source>
</evidence>
<sequence>MTQQHTITHSSSFPIHLQFVDLCYKLKTENNNTNNGGVIQTMLRRSGGVCTANESVIQERTILNGVTGMVHPGELMAVLGPSGSGKSTLLNAIAGRLPEHYFTGKVLANGRKISKMVLKRTGFVTQDDVLYPHLTVRETLVFCALLRLPRSLSRREKTEVADSVIAELGLSKCENTIIGNTFIRGVSGGERKRVSIAHEMLMNPSLLILDEPTSGLDSTAAHRLVSTLGGLAHQKGKTVVTSVHQPSSRVFQMFDTVLVLSEGRCIYFGKGSEAMSYFDSVGVWQQDTTSDKDRPNIKQTLISSYNDLLAPRLKDACSDTTNALKDHTFAKNHEPDKYRVCKCANNVTTWFHQFVVLTQRSLKERKHETFNPLRVFQVMAASLLAGFMWWHSDFRDIQDRLGLLFFFSIFWGVFPSFNAVFAFPQDRAVFTKERASGMYSLSSYFMSRIVGDAPMELILPTMFITITYWMCGLKPDLGAFLLTVLILLSYVLVSQGLGYTVGAIIMDAKQASTVVTVTMLAFVLTGGYYVHKVPSFMAWMKYISSTFYSYRLLIRVQYGQGRDIWYLLGCFQYRNRHASCKFIEDDIEGQLSTSSCIGILLIMFFGYRILAYLALRRIKA</sequence>
<protein>
    <recommendedName>
        <fullName evidence="10">ABC transporter domain-containing protein</fullName>
    </recommendedName>
</protein>
<feature type="domain" description="ABC transporter" evidence="10">
    <location>
        <begin position="44"/>
        <end position="287"/>
    </location>
</feature>
<keyword evidence="7 9" id="KW-1133">Transmembrane helix</keyword>
<keyword evidence="5" id="KW-0547">Nucleotide-binding</keyword>
<dbReference type="Pfam" id="PF01061">
    <property type="entry name" value="ABC2_membrane"/>
    <property type="match status" value="1"/>
</dbReference>
<feature type="transmembrane region" description="Helical" evidence="9">
    <location>
        <begin position="511"/>
        <end position="530"/>
    </location>
</feature>
<feature type="transmembrane region" description="Helical" evidence="9">
    <location>
        <begin position="403"/>
        <end position="424"/>
    </location>
</feature>
<dbReference type="Proteomes" id="UP001206925">
    <property type="component" value="Unassembled WGS sequence"/>
</dbReference>
<reference evidence="11" key="1">
    <citation type="submission" date="2022-06" db="EMBL/GenBank/DDBJ databases">
        <title>Uncovering the hologenomic basis of an extraordinary plant invasion.</title>
        <authorList>
            <person name="Bieker V.C."/>
            <person name="Martin M.D."/>
            <person name="Gilbert T."/>
            <person name="Hodgins K."/>
            <person name="Battlay P."/>
            <person name="Petersen B."/>
            <person name="Wilson J."/>
        </authorList>
    </citation>
    <scope>NUCLEOTIDE SEQUENCE</scope>
    <source>
        <strain evidence="11">AA19_3_7</strain>
        <tissue evidence="11">Leaf</tissue>
    </source>
</reference>
<dbReference type="InterPro" id="IPR013525">
    <property type="entry name" value="ABC2_TM"/>
</dbReference>
<dbReference type="Gene3D" id="3.40.50.300">
    <property type="entry name" value="P-loop containing nucleotide triphosphate hydrolases"/>
    <property type="match status" value="1"/>
</dbReference>
<feature type="transmembrane region" description="Helical" evidence="9">
    <location>
        <begin position="445"/>
        <end position="471"/>
    </location>
</feature>
<dbReference type="GO" id="GO:0005524">
    <property type="term" value="F:ATP binding"/>
    <property type="evidence" value="ECO:0007669"/>
    <property type="project" value="UniProtKB-KW"/>
</dbReference>
<keyword evidence="4 9" id="KW-0812">Transmembrane</keyword>
<keyword evidence="12" id="KW-1185">Reference proteome</keyword>
<keyword evidence="3" id="KW-0813">Transport</keyword>
<dbReference type="PANTHER" id="PTHR48041:SF56">
    <property type="entry name" value="ABC TRANSPORTER G FAMILY MEMBER 25"/>
    <property type="match status" value="1"/>
</dbReference>
<dbReference type="InterPro" id="IPR050352">
    <property type="entry name" value="ABCG_transporters"/>
</dbReference>
<feature type="transmembrane region" description="Helical" evidence="9">
    <location>
        <begin position="591"/>
        <end position="615"/>
    </location>
</feature>
<dbReference type="EMBL" id="JAMZMK010007093">
    <property type="protein sequence ID" value="KAI7745866.1"/>
    <property type="molecule type" value="Genomic_DNA"/>
</dbReference>
<feature type="transmembrane region" description="Helical" evidence="9">
    <location>
        <begin position="373"/>
        <end position="391"/>
    </location>
</feature>
<evidence type="ECO:0000256" key="1">
    <source>
        <dbReference type="ARBA" id="ARBA00004141"/>
    </source>
</evidence>
<dbReference type="PANTHER" id="PTHR48041">
    <property type="entry name" value="ABC TRANSPORTER G FAMILY MEMBER 28"/>
    <property type="match status" value="1"/>
</dbReference>
<comment type="caution">
    <text evidence="11">The sequence shown here is derived from an EMBL/GenBank/DDBJ whole genome shotgun (WGS) entry which is preliminary data.</text>
</comment>
<evidence type="ECO:0000256" key="5">
    <source>
        <dbReference type="ARBA" id="ARBA00022741"/>
    </source>
</evidence>
<evidence type="ECO:0000313" key="11">
    <source>
        <dbReference type="EMBL" id="KAI7745866.1"/>
    </source>
</evidence>
<feature type="transmembrane region" description="Helical" evidence="9">
    <location>
        <begin position="477"/>
        <end position="499"/>
    </location>
</feature>
<comment type="similarity">
    <text evidence="2">Belongs to the ABC transporter superfamily. ABCG family. Eye pigment precursor importer (TC 3.A.1.204) subfamily.</text>
</comment>
<dbReference type="PROSITE" id="PS50893">
    <property type="entry name" value="ABC_TRANSPORTER_2"/>
    <property type="match status" value="1"/>
</dbReference>
<evidence type="ECO:0000313" key="12">
    <source>
        <dbReference type="Proteomes" id="UP001206925"/>
    </source>
</evidence>
<dbReference type="GO" id="GO:0005886">
    <property type="term" value="C:plasma membrane"/>
    <property type="evidence" value="ECO:0007669"/>
    <property type="project" value="TreeGrafter"/>
</dbReference>
<proteinExistence type="inferred from homology"/>
<accession>A0AAD5CST5</accession>
<evidence type="ECO:0000256" key="7">
    <source>
        <dbReference type="ARBA" id="ARBA00022989"/>
    </source>
</evidence>
<dbReference type="InterPro" id="IPR003593">
    <property type="entry name" value="AAA+_ATPase"/>
</dbReference>
<gene>
    <name evidence="11" type="ORF">M8C21_007287</name>
</gene>
<evidence type="ECO:0000259" key="10">
    <source>
        <dbReference type="PROSITE" id="PS50893"/>
    </source>
</evidence>
<evidence type="ECO:0000256" key="9">
    <source>
        <dbReference type="SAM" id="Phobius"/>
    </source>
</evidence>
<organism evidence="11 12">
    <name type="scientific">Ambrosia artemisiifolia</name>
    <name type="common">Common ragweed</name>
    <dbReference type="NCBI Taxonomy" id="4212"/>
    <lineage>
        <taxon>Eukaryota</taxon>
        <taxon>Viridiplantae</taxon>
        <taxon>Streptophyta</taxon>
        <taxon>Embryophyta</taxon>
        <taxon>Tracheophyta</taxon>
        <taxon>Spermatophyta</taxon>
        <taxon>Magnoliopsida</taxon>
        <taxon>eudicotyledons</taxon>
        <taxon>Gunneridae</taxon>
        <taxon>Pentapetalae</taxon>
        <taxon>asterids</taxon>
        <taxon>campanulids</taxon>
        <taxon>Asterales</taxon>
        <taxon>Asteraceae</taxon>
        <taxon>Asteroideae</taxon>
        <taxon>Heliantheae alliance</taxon>
        <taxon>Heliantheae</taxon>
        <taxon>Ambrosia</taxon>
    </lineage>
</organism>
<dbReference type="AlphaFoldDB" id="A0AAD5CST5"/>
<dbReference type="InterPro" id="IPR027417">
    <property type="entry name" value="P-loop_NTPase"/>
</dbReference>
<dbReference type="SMART" id="SM00382">
    <property type="entry name" value="AAA"/>
    <property type="match status" value="1"/>
</dbReference>
<dbReference type="GO" id="GO:0016887">
    <property type="term" value="F:ATP hydrolysis activity"/>
    <property type="evidence" value="ECO:0007669"/>
    <property type="project" value="InterPro"/>
</dbReference>
<dbReference type="Pfam" id="PF00005">
    <property type="entry name" value="ABC_tran"/>
    <property type="match status" value="1"/>
</dbReference>
<keyword evidence="8 9" id="KW-0472">Membrane</keyword>
<dbReference type="SUPFAM" id="SSF52540">
    <property type="entry name" value="P-loop containing nucleoside triphosphate hydrolases"/>
    <property type="match status" value="1"/>
</dbReference>
<dbReference type="InterPro" id="IPR003439">
    <property type="entry name" value="ABC_transporter-like_ATP-bd"/>
</dbReference>